<evidence type="ECO:0000259" key="3">
    <source>
        <dbReference type="Pfam" id="PF00501"/>
    </source>
</evidence>
<organism evidence="4 5">
    <name type="scientific">Saccharothrix variisporea</name>
    <dbReference type="NCBI Taxonomy" id="543527"/>
    <lineage>
        <taxon>Bacteria</taxon>
        <taxon>Bacillati</taxon>
        <taxon>Actinomycetota</taxon>
        <taxon>Actinomycetes</taxon>
        <taxon>Pseudonocardiales</taxon>
        <taxon>Pseudonocardiaceae</taxon>
        <taxon>Saccharothrix</taxon>
    </lineage>
</organism>
<dbReference type="InterPro" id="IPR045851">
    <property type="entry name" value="AMP-bd_C_sf"/>
</dbReference>
<dbReference type="Gene3D" id="3.40.50.12780">
    <property type="entry name" value="N-terminal domain of ligase-like"/>
    <property type="match status" value="1"/>
</dbReference>
<dbReference type="EMBL" id="RBXR01000001">
    <property type="protein sequence ID" value="RKT69220.1"/>
    <property type="molecule type" value="Genomic_DNA"/>
</dbReference>
<proteinExistence type="predicted"/>
<evidence type="ECO:0000256" key="1">
    <source>
        <dbReference type="ARBA" id="ARBA00022450"/>
    </source>
</evidence>
<dbReference type="PANTHER" id="PTHR44845">
    <property type="entry name" value="CARRIER DOMAIN-CONTAINING PROTEIN"/>
    <property type="match status" value="1"/>
</dbReference>
<sequence>MRTAARHPEHTAVVTAHGRLTYRDLVRQVERWRDRCASSGLPPGSLVAVPAGDGEALPAAFLGVRAAGLVPLLVDDRQPTRAADVLAAGRPAAVLRVETGEIEPTGAPDGRSLPAGAGYVVFSSGSQGTPKGIVGSAAGLLAFIDWEIGELGLAPGTRVAMLTSPAFDVVYRDLLLPLCSGGELHIAAPAVRTVPAAVLPWLAEHAIEVVHAVPSLSARWLADAPSTTVDSLRHTLFAGEPLYGRHVRRWRRAAPSTRVVNLYGPSETTLAKFGYEVPDECDPGLQPVGKPLPGTAVTFDDIASSGTTDFRQVVITTPDGSLGYLPDTCSDDDLDRLRRADGVTRFRTSDRGRVDDGSNLVIAGRVDSLVKRRGTFVDLARVEAAATALPAVRAACCVQLTTSDVVLVVEGPSPDAAAGLRRPLHAALGSDMPDRVLAVPALPLLPGGKADRRGIEELLNLEVADDGRAP</sequence>
<dbReference type="Proteomes" id="UP000272729">
    <property type="component" value="Unassembled WGS sequence"/>
</dbReference>
<evidence type="ECO:0000313" key="4">
    <source>
        <dbReference type="EMBL" id="RKT69220.1"/>
    </source>
</evidence>
<name>A0A495X5E0_9PSEU</name>
<feature type="domain" description="AMP-dependent synthetase/ligase" evidence="3">
    <location>
        <begin position="119"/>
        <end position="298"/>
    </location>
</feature>
<evidence type="ECO:0000256" key="2">
    <source>
        <dbReference type="ARBA" id="ARBA00022553"/>
    </source>
</evidence>
<comment type="caution">
    <text evidence="4">The sequence shown here is derived from an EMBL/GenBank/DDBJ whole genome shotgun (WGS) entry which is preliminary data.</text>
</comment>
<reference evidence="4 5" key="1">
    <citation type="submission" date="2018-10" db="EMBL/GenBank/DDBJ databases">
        <title>Sequencing the genomes of 1000 actinobacteria strains.</title>
        <authorList>
            <person name="Klenk H.-P."/>
        </authorList>
    </citation>
    <scope>NUCLEOTIDE SEQUENCE [LARGE SCALE GENOMIC DNA]</scope>
    <source>
        <strain evidence="4 5">DSM 43911</strain>
    </source>
</reference>
<evidence type="ECO:0000313" key="5">
    <source>
        <dbReference type="Proteomes" id="UP000272729"/>
    </source>
</evidence>
<protein>
    <submittedName>
        <fullName evidence="4">AMP-binding enzyme</fullName>
    </submittedName>
</protein>
<dbReference type="AlphaFoldDB" id="A0A495X5E0"/>
<gene>
    <name evidence="4" type="ORF">DFJ66_2417</name>
</gene>
<keyword evidence="1" id="KW-0596">Phosphopantetheine</keyword>
<dbReference type="Gene3D" id="3.30.300.30">
    <property type="match status" value="1"/>
</dbReference>
<dbReference type="InterPro" id="IPR000873">
    <property type="entry name" value="AMP-dep_synth/lig_dom"/>
</dbReference>
<dbReference type="Pfam" id="PF00501">
    <property type="entry name" value="AMP-binding"/>
    <property type="match status" value="2"/>
</dbReference>
<dbReference type="SUPFAM" id="SSF56801">
    <property type="entry name" value="Acetyl-CoA synthetase-like"/>
    <property type="match status" value="1"/>
</dbReference>
<keyword evidence="2" id="KW-0597">Phosphoprotein</keyword>
<dbReference type="InterPro" id="IPR042099">
    <property type="entry name" value="ANL_N_sf"/>
</dbReference>
<accession>A0A495X5E0</accession>
<feature type="domain" description="AMP-dependent synthetase/ligase" evidence="3">
    <location>
        <begin position="2"/>
        <end position="95"/>
    </location>
</feature>
<dbReference type="PANTHER" id="PTHR44845:SF4">
    <property type="entry name" value="NONRIBOSOMAL PEPTIDE SYNTHASE INPA"/>
    <property type="match status" value="1"/>
</dbReference>
<keyword evidence="5" id="KW-1185">Reference proteome</keyword>